<protein>
    <submittedName>
        <fullName evidence="7">ABC transport system permease protein</fullName>
    </submittedName>
</protein>
<dbReference type="Proteomes" id="UP001235966">
    <property type="component" value="Unassembled WGS sequence"/>
</dbReference>
<keyword evidence="8" id="KW-1185">Reference proteome</keyword>
<comment type="subcellular location">
    <subcellularLocation>
        <location evidence="1">Cell membrane</location>
        <topology evidence="1">Multi-pass membrane protein</topology>
    </subcellularLocation>
</comment>
<feature type="transmembrane region" description="Helical" evidence="6">
    <location>
        <begin position="172"/>
        <end position="197"/>
    </location>
</feature>
<keyword evidence="3 6" id="KW-0812">Transmembrane</keyword>
<evidence type="ECO:0000256" key="1">
    <source>
        <dbReference type="ARBA" id="ARBA00004651"/>
    </source>
</evidence>
<evidence type="ECO:0000313" key="7">
    <source>
        <dbReference type="EMBL" id="MDP9801006.1"/>
    </source>
</evidence>
<feature type="transmembrane region" description="Helical" evidence="6">
    <location>
        <begin position="60"/>
        <end position="79"/>
    </location>
</feature>
<evidence type="ECO:0000313" key="8">
    <source>
        <dbReference type="Proteomes" id="UP001235966"/>
    </source>
</evidence>
<evidence type="ECO:0000256" key="3">
    <source>
        <dbReference type="ARBA" id="ARBA00022692"/>
    </source>
</evidence>
<dbReference type="RefSeq" id="WP_278058616.1">
    <property type="nucleotide sequence ID" value="NZ_CP121247.1"/>
</dbReference>
<dbReference type="EMBL" id="JAUSQW010000001">
    <property type="protein sequence ID" value="MDP9801006.1"/>
    <property type="molecule type" value="Genomic_DNA"/>
</dbReference>
<accession>A0ABT9NCT6</accession>
<dbReference type="PANTHER" id="PTHR32196:SF69">
    <property type="entry name" value="BRANCHED-CHAIN AMINO ACID TRANSPORT SYSTEM, PERMEASE PROTEIN"/>
    <property type="match status" value="1"/>
</dbReference>
<organism evidence="7 8">
    <name type="scientific">Arcanobacterium wilhelmae</name>
    <dbReference type="NCBI Taxonomy" id="1803177"/>
    <lineage>
        <taxon>Bacteria</taxon>
        <taxon>Bacillati</taxon>
        <taxon>Actinomycetota</taxon>
        <taxon>Actinomycetes</taxon>
        <taxon>Actinomycetales</taxon>
        <taxon>Actinomycetaceae</taxon>
        <taxon>Arcanobacterium</taxon>
    </lineage>
</organism>
<feature type="transmembrane region" description="Helical" evidence="6">
    <location>
        <begin position="132"/>
        <end position="151"/>
    </location>
</feature>
<evidence type="ECO:0000256" key="6">
    <source>
        <dbReference type="SAM" id="Phobius"/>
    </source>
</evidence>
<reference evidence="7 8" key="1">
    <citation type="submission" date="2023-07" db="EMBL/GenBank/DDBJ databases">
        <title>Sequencing the genomes of 1000 actinobacteria strains.</title>
        <authorList>
            <person name="Klenk H.-P."/>
        </authorList>
    </citation>
    <scope>NUCLEOTIDE SEQUENCE [LARGE SCALE GENOMIC DNA]</scope>
    <source>
        <strain evidence="7 8">DSM 102162</strain>
    </source>
</reference>
<sequence>MEIVLSALSQGAIWTLMGIGVYITFRILNEADLTTEASFTLGAAIGAQLLVLGMNPLLSMAVAFLMGAAAGAVTALLITKLKINSLLAGIITLTGLYSINLAFMGSANLSLSGATTLKTQMGVFGLPRNVDTLILGVVMILIAVAALSYFFRTDMGQALIATGDNPFMAKSLGIPTGEMMLLGYMLGNGLIALSGYLVATDSGYADISMGIGSIVIGLAAIIIGEVVVRNVSLPVRLLAIFVGSVIYRLLLALVLQLKINTDNFKLLSAVILALCLSIPALQKFFAGKRAAGLPASAVPATPGARVAPVAGGASVAAGAAERAADTGVGEDGSEGAR</sequence>
<feature type="transmembrane region" description="Helical" evidence="6">
    <location>
        <begin position="263"/>
        <end position="281"/>
    </location>
</feature>
<feature type="transmembrane region" description="Helical" evidence="6">
    <location>
        <begin position="235"/>
        <end position="257"/>
    </location>
</feature>
<feature type="transmembrane region" description="Helical" evidence="6">
    <location>
        <begin position="86"/>
        <end position="112"/>
    </location>
</feature>
<dbReference type="CDD" id="cd06574">
    <property type="entry name" value="TM_PBP1_branched-chain-AA_like"/>
    <property type="match status" value="1"/>
</dbReference>
<evidence type="ECO:0000256" key="5">
    <source>
        <dbReference type="ARBA" id="ARBA00023136"/>
    </source>
</evidence>
<keyword evidence="4 6" id="KW-1133">Transmembrane helix</keyword>
<proteinExistence type="predicted"/>
<evidence type="ECO:0000256" key="4">
    <source>
        <dbReference type="ARBA" id="ARBA00022989"/>
    </source>
</evidence>
<name>A0ABT9NCT6_9ACTO</name>
<comment type="caution">
    <text evidence="7">The sequence shown here is derived from an EMBL/GenBank/DDBJ whole genome shotgun (WGS) entry which is preliminary data.</text>
</comment>
<feature type="transmembrane region" description="Helical" evidence="6">
    <location>
        <begin position="209"/>
        <end position="228"/>
    </location>
</feature>
<keyword evidence="5 6" id="KW-0472">Membrane</keyword>
<dbReference type="InterPro" id="IPR001851">
    <property type="entry name" value="ABC_transp_permease"/>
</dbReference>
<feature type="transmembrane region" description="Helical" evidence="6">
    <location>
        <begin position="6"/>
        <end position="25"/>
    </location>
</feature>
<gene>
    <name evidence="7" type="ORF">J2S49_001082</name>
</gene>
<evidence type="ECO:0000256" key="2">
    <source>
        <dbReference type="ARBA" id="ARBA00022475"/>
    </source>
</evidence>
<dbReference type="PANTHER" id="PTHR32196">
    <property type="entry name" value="ABC TRANSPORTER PERMEASE PROTEIN YPHD-RELATED-RELATED"/>
    <property type="match status" value="1"/>
</dbReference>
<dbReference type="Pfam" id="PF02653">
    <property type="entry name" value="BPD_transp_2"/>
    <property type="match status" value="1"/>
</dbReference>
<keyword evidence="2" id="KW-1003">Cell membrane</keyword>